<evidence type="ECO:0000256" key="1">
    <source>
        <dbReference type="ARBA" id="ARBA00022729"/>
    </source>
</evidence>
<dbReference type="InterPro" id="IPR006311">
    <property type="entry name" value="TAT_signal"/>
</dbReference>
<dbReference type="OrthoDB" id="9803763at2"/>
<dbReference type="Pfam" id="PF03480">
    <property type="entry name" value="DctP"/>
    <property type="match status" value="1"/>
</dbReference>
<dbReference type="PANTHER" id="PTHR33376">
    <property type="match status" value="1"/>
</dbReference>
<dbReference type="GO" id="GO:0055085">
    <property type="term" value="P:transmembrane transport"/>
    <property type="evidence" value="ECO:0007669"/>
    <property type="project" value="InterPro"/>
</dbReference>
<dbReference type="AlphaFoldDB" id="A0A4D7AWA6"/>
<dbReference type="EMBL" id="CP039690">
    <property type="protein sequence ID" value="QCI65349.1"/>
    <property type="molecule type" value="Genomic_DNA"/>
</dbReference>
<dbReference type="RefSeq" id="WP_136960796.1">
    <property type="nucleotide sequence ID" value="NZ_CP039690.1"/>
</dbReference>
<organism evidence="2 3">
    <name type="scientific">Phreatobacter stygius</name>
    <dbReference type="NCBI Taxonomy" id="1940610"/>
    <lineage>
        <taxon>Bacteria</taxon>
        <taxon>Pseudomonadati</taxon>
        <taxon>Pseudomonadota</taxon>
        <taxon>Alphaproteobacteria</taxon>
        <taxon>Hyphomicrobiales</taxon>
        <taxon>Phreatobacteraceae</taxon>
        <taxon>Phreatobacter</taxon>
    </lineage>
</organism>
<accession>A0A4D7AWA6</accession>
<proteinExistence type="predicted"/>
<keyword evidence="3" id="KW-1185">Reference proteome</keyword>
<keyword evidence="1" id="KW-0732">Signal</keyword>
<dbReference type="NCBIfam" id="NF037995">
    <property type="entry name" value="TRAP_S1"/>
    <property type="match status" value="1"/>
</dbReference>
<dbReference type="InterPro" id="IPR038404">
    <property type="entry name" value="TRAP_DctP_sf"/>
</dbReference>
<reference evidence="2 3" key="1">
    <citation type="submission" date="2019-04" db="EMBL/GenBank/DDBJ databases">
        <title>Phreatobacter aquaticus sp. nov.</title>
        <authorList>
            <person name="Choi A."/>
        </authorList>
    </citation>
    <scope>NUCLEOTIDE SEQUENCE [LARGE SCALE GENOMIC DNA]</scope>
    <source>
        <strain evidence="2 3">KCTC 52518</strain>
    </source>
</reference>
<evidence type="ECO:0008006" key="4">
    <source>
        <dbReference type="Google" id="ProtNLM"/>
    </source>
</evidence>
<evidence type="ECO:0000313" key="2">
    <source>
        <dbReference type="EMBL" id="QCI65349.1"/>
    </source>
</evidence>
<gene>
    <name evidence="2" type="ORF">E8M01_14705</name>
</gene>
<dbReference type="PROSITE" id="PS51318">
    <property type="entry name" value="TAT"/>
    <property type="match status" value="1"/>
</dbReference>
<name>A0A4D7AWA6_9HYPH</name>
<dbReference type="InterPro" id="IPR018389">
    <property type="entry name" value="DctP_fam"/>
</dbReference>
<dbReference type="Gene3D" id="3.40.190.170">
    <property type="entry name" value="Bacterial extracellular solute-binding protein, family 7"/>
    <property type="match status" value="1"/>
</dbReference>
<sequence>MPISRRDIMRALPVLGAAGALVPGIFEAQAQDLWRVASAAPPTGILREHHERIALQIGAASQGGIQSAFQYVSSEQEALQQITRGRLQGGVISMIALGAIVPEAGVLLTPFLFESEAEAEWVIRNRLADKLRPLLEAKGLALIGFAAGGWINVATRTAVKSPADVRGRKIRASPAPASQFFWSTLGANPVQLPIGELFSALEQGLVEGADLPFTFYVASPAAVSTPHYTLTRHGYNFSGVIVNLGAWNKLPAARKAAILAGLPTLETLNREFDQSETALAEKFRGTGGSIHALSQEERQGWIGAIAARQQAFVGGLGAPSAAFFEVVQSGRRDFAATRS</sequence>
<dbReference type="KEGG" id="pstg:E8M01_14705"/>
<protein>
    <recommendedName>
        <fullName evidence="4">TRAP transporter substrate-binding protein</fullName>
    </recommendedName>
</protein>
<dbReference type="Proteomes" id="UP000298781">
    <property type="component" value="Chromosome"/>
</dbReference>
<evidence type="ECO:0000313" key="3">
    <source>
        <dbReference type="Proteomes" id="UP000298781"/>
    </source>
</evidence>
<dbReference type="PANTHER" id="PTHR33376:SF5">
    <property type="entry name" value="EXTRACYTOPLASMIC SOLUTE RECEPTOR PROTEIN"/>
    <property type="match status" value="1"/>
</dbReference>